<evidence type="ECO:0008006" key="2">
    <source>
        <dbReference type="Google" id="ProtNLM"/>
    </source>
</evidence>
<evidence type="ECO:0000313" key="1">
    <source>
        <dbReference type="EMBL" id="QHT12851.1"/>
    </source>
</evidence>
<accession>A0A6C0D8R5</accession>
<organism evidence="1">
    <name type="scientific">viral metagenome</name>
    <dbReference type="NCBI Taxonomy" id="1070528"/>
    <lineage>
        <taxon>unclassified sequences</taxon>
        <taxon>metagenomes</taxon>
        <taxon>organismal metagenomes</taxon>
    </lineage>
</organism>
<sequence length="294" mass="34168">MDVLINLKKKFNNPNLKKIVNVYQMDYNFGISHPPGFGDYLKSCFFLLHICKALNLEFDMNFKNHPISKYLVVEHQDDIDFSKIEYPEWGEHNYIDKNGLNAFINNLNSVSDSNYYFFTNGWPFLKIKIKGINIIKSKLIPNEFLEQHINMFMNKLNLERKKYVTIHLRCSDDIFDGKSDTRVLQKFKNILLNISLKNDCKCLILSNSNRAKYLIKDLKLNNVCFKVSGVTHLGNKDKTNNVVNYDDGVLDTMKDFFVMSNSKLIISLSVYGWGSCFSDMCSQIYSVPIIKINI</sequence>
<dbReference type="AlphaFoldDB" id="A0A6C0D8R5"/>
<proteinExistence type="predicted"/>
<dbReference type="EMBL" id="MN739551">
    <property type="protein sequence ID" value="QHT12851.1"/>
    <property type="molecule type" value="Genomic_DNA"/>
</dbReference>
<name>A0A6C0D8R5_9ZZZZ</name>
<protein>
    <recommendedName>
        <fullName evidence="2">GDP-fucose protein O-fucosyltransferase</fullName>
    </recommendedName>
</protein>
<reference evidence="1" key="1">
    <citation type="journal article" date="2020" name="Nature">
        <title>Giant virus diversity and host interactions through global metagenomics.</title>
        <authorList>
            <person name="Schulz F."/>
            <person name="Roux S."/>
            <person name="Paez-Espino D."/>
            <person name="Jungbluth S."/>
            <person name="Walsh D.A."/>
            <person name="Denef V.J."/>
            <person name="McMahon K.D."/>
            <person name="Konstantinidis K.T."/>
            <person name="Eloe-Fadrosh E.A."/>
            <person name="Kyrpides N.C."/>
            <person name="Woyke T."/>
        </authorList>
    </citation>
    <scope>NUCLEOTIDE SEQUENCE</scope>
    <source>
        <strain evidence="1">GVMAG-M-3300023174-130</strain>
    </source>
</reference>